<dbReference type="PANTHER" id="PTHR23349:SF111">
    <property type="entry name" value="BHLH DOMAIN-CONTAINING PROTEIN"/>
    <property type="match status" value="1"/>
</dbReference>
<name>A0ABD2M005_9BILA</name>
<dbReference type="InterPro" id="IPR011598">
    <property type="entry name" value="bHLH_dom"/>
</dbReference>
<dbReference type="CDD" id="cd19724">
    <property type="entry name" value="bHLH_TS_ASCL3_like"/>
    <property type="match status" value="1"/>
</dbReference>
<organism evidence="3 4">
    <name type="scientific">Heterodera trifolii</name>
    <dbReference type="NCBI Taxonomy" id="157864"/>
    <lineage>
        <taxon>Eukaryota</taxon>
        <taxon>Metazoa</taxon>
        <taxon>Ecdysozoa</taxon>
        <taxon>Nematoda</taxon>
        <taxon>Chromadorea</taxon>
        <taxon>Rhabditida</taxon>
        <taxon>Tylenchina</taxon>
        <taxon>Tylenchomorpha</taxon>
        <taxon>Tylenchoidea</taxon>
        <taxon>Heteroderidae</taxon>
        <taxon>Heteroderinae</taxon>
        <taxon>Heterodera</taxon>
    </lineage>
</organism>
<dbReference type="SUPFAM" id="SSF47459">
    <property type="entry name" value="HLH, helix-loop-helix DNA-binding domain"/>
    <property type="match status" value="1"/>
</dbReference>
<dbReference type="SMART" id="SM00353">
    <property type="entry name" value="HLH"/>
    <property type="match status" value="1"/>
</dbReference>
<feature type="compositionally biased region" description="Low complexity" evidence="1">
    <location>
        <begin position="133"/>
        <end position="144"/>
    </location>
</feature>
<keyword evidence="4" id="KW-1185">Reference proteome</keyword>
<feature type="domain" description="BHLH" evidence="2">
    <location>
        <begin position="173"/>
        <end position="225"/>
    </location>
</feature>
<feature type="compositionally biased region" description="Basic residues" evidence="1">
    <location>
        <begin position="57"/>
        <end position="70"/>
    </location>
</feature>
<dbReference type="AlphaFoldDB" id="A0ABD2M005"/>
<feature type="compositionally biased region" description="Basic residues" evidence="1">
    <location>
        <begin position="92"/>
        <end position="103"/>
    </location>
</feature>
<dbReference type="PROSITE" id="PS50888">
    <property type="entry name" value="BHLH"/>
    <property type="match status" value="1"/>
</dbReference>
<dbReference type="InterPro" id="IPR036638">
    <property type="entry name" value="HLH_DNA-bd_sf"/>
</dbReference>
<sequence length="262" mass="29510">MISANSADVAQLQQQQNHSQNAPSLSFLFSGPSADGTANCGAFHQNQPNGGALYHQHNQHIHPQQHHHSVIVHTQQMPTAEGTDRDNGEKRERKKKGRKRKRREGAEDGEEGAEEEQRSQGEEEADEGDNRGTTARATAPSPRAIGVRRFISPFEDTVKIPLPHELEMSTQGTTVWRRNERERQRVQNLNSGFSHLREQLPLIDRDRRMSKVDSLRLAIAYIRHLQLLLQHNEHWAECNCFRQSYGGGDGRSSGAESTPPPN</sequence>
<dbReference type="InterPro" id="IPR050283">
    <property type="entry name" value="E-box_TF_Regulators"/>
</dbReference>
<proteinExistence type="predicted"/>
<dbReference type="PANTHER" id="PTHR23349">
    <property type="entry name" value="BASIC HELIX-LOOP-HELIX TRANSCRIPTION FACTOR, TWIST"/>
    <property type="match status" value="1"/>
</dbReference>
<evidence type="ECO:0000256" key="1">
    <source>
        <dbReference type="SAM" id="MobiDB-lite"/>
    </source>
</evidence>
<evidence type="ECO:0000313" key="4">
    <source>
        <dbReference type="Proteomes" id="UP001620626"/>
    </source>
</evidence>
<feature type="compositionally biased region" description="Basic and acidic residues" evidence="1">
    <location>
        <begin position="82"/>
        <end position="91"/>
    </location>
</feature>
<comment type="caution">
    <text evidence="3">The sequence shown here is derived from an EMBL/GenBank/DDBJ whole genome shotgun (WGS) entry which is preliminary data.</text>
</comment>
<gene>
    <name evidence="3" type="ORF">niasHT_008023</name>
</gene>
<evidence type="ECO:0000313" key="3">
    <source>
        <dbReference type="EMBL" id="KAL3120731.1"/>
    </source>
</evidence>
<dbReference type="Proteomes" id="UP001620626">
    <property type="component" value="Unassembled WGS sequence"/>
</dbReference>
<accession>A0ABD2M005</accession>
<protein>
    <recommendedName>
        <fullName evidence="2">BHLH domain-containing protein</fullName>
    </recommendedName>
</protein>
<dbReference type="Gene3D" id="4.10.280.10">
    <property type="entry name" value="Helix-loop-helix DNA-binding domain"/>
    <property type="match status" value="1"/>
</dbReference>
<reference evidence="3 4" key="1">
    <citation type="submission" date="2024-10" db="EMBL/GenBank/DDBJ databases">
        <authorList>
            <person name="Kim D."/>
        </authorList>
    </citation>
    <scope>NUCLEOTIDE SEQUENCE [LARGE SCALE GENOMIC DNA]</scope>
    <source>
        <strain evidence="3">BH-2024</strain>
    </source>
</reference>
<evidence type="ECO:0000259" key="2">
    <source>
        <dbReference type="PROSITE" id="PS50888"/>
    </source>
</evidence>
<feature type="region of interest" description="Disordered" evidence="1">
    <location>
        <begin position="1"/>
        <end position="144"/>
    </location>
</feature>
<dbReference type="EMBL" id="JBICBT010000207">
    <property type="protein sequence ID" value="KAL3120731.1"/>
    <property type="molecule type" value="Genomic_DNA"/>
</dbReference>
<dbReference type="Pfam" id="PF00010">
    <property type="entry name" value="HLH"/>
    <property type="match status" value="1"/>
</dbReference>